<dbReference type="InterPro" id="IPR050804">
    <property type="entry name" value="MCC"/>
</dbReference>
<dbReference type="PANTHER" id="PTHR46236">
    <property type="entry name" value="TRAF-LIKE SUPERFAMILY PROTEIN"/>
    <property type="match status" value="1"/>
</dbReference>
<dbReference type="CDD" id="cd00121">
    <property type="entry name" value="MATH"/>
    <property type="match status" value="1"/>
</dbReference>
<keyword evidence="5" id="KW-1185">Reference proteome</keyword>
<evidence type="ECO:0000313" key="5">
    <source>
        <dbReference type="Proteomes" id="UP001558713"/>
    </source>
</evidence>
<dbReference type="PROSITE" id="PS50144">
    <property type="entry name" value="MATH"/>
    <property type="match status" value="1"/>
</dbReference>
<proteinExistence type="predicted"/>
<accession>A0ABD1C968</accession>
<evidence type="ECO:0000313" key="4">
    <source>
        <dbReference type="EMBL" id="KAL1225751.1"/>
    </source>
</evidence>
<dbReference type="InterPro" id="IPR002083">
    <property type="entry name" value="MATH/TRAF_dom"/>
</dbReference>
<dbReference type="Gene3D" id="2.60.210.10">
    <property type="entry name" value="Apoptosis, Tumor Necrosis Factor Receptor Associated Protein 2, Chain A"/>
    <property type="match status" value="1"/>
</dbReference>
<comment type="caution">
    <text evidence="4">The sequence shown here is derived from an EMBL/GenBank/DDBJ whole genome shotgun (WGS) entry which is preliminary data.</text>
</comment>
<evidence type="ECO:0000256" key="2">
    <source>
        <dbReference type="SAM" id="Coils"/>
    </source>
</evidence>
<dbReference type="AlphaFoldDB" id="A0ABD1C968"/>
<protein>
    <submittedName>
        <fullName evidence="4">MATH domain and coiled-coil domain-containing protein</fullName>
    </submittedName>
</protein>
<dbReference type="Proteomes" id="UP001558713">
    <property type="component" value="Unassembled WGS sequence"/>
</dbReference>
<dbReference type="EMBL" id="JBANAX010000018">
    <property type="protein sequence ID" value="KAL1225751.1"/>
    <property type="molecule type" value="Genomic_DNA"/>
</dbReference>
<organism evidence="4 5">
    <name type="scientific">Cardamine amara subsp. amara</name>
    <dbReference type="NCBI Taxonomy" id="228776"/>
    <lineage>
        <taxon>Eukaryota</taxon>
        <taxon>Viridiplantae</taxon>
        <taxon>Streptophyta</taxon>
        <taxon>Embryophyta</taxon>
        <taxon>Tracheophyta</taxon>
        <taxon>Spermatophyta</taxon>
        <taxon>Magnoliopsida</taxon>
        <taxon>eudicotyledons</taxon>
        <taxon>Gunneridae</taxon>
        <taxon>Pentapetalae</taxon>
        <taxon>rosids</taxon>
        <taxon>malvids</taxon>
        <taxon>Brassicales</taxon>
        <taxon>Brassicaceae</taxon>
        <taxon>Cardamineae</taxon>
        <taxon>Cardamine</taxon>
    </lineage>
</organism>
<dbReference type="InterPro" id="IPR008974">
    <property type="entry name" value="TRAF-like"/>
</dbReference>
<reference evidence="4 5" key="1">
    <citation type="submission" date="2024-04" db="EMBL/GenBank/DDBJ databases">
        <title>Genome assembly C_amara_ONT_v2.</title>
        <authorList>
            <person name="Yant L."/>
            <person name="Moore C."/>
            <person name="Slenker M."/>
        </authorList>
    </citation>
    <scope>NUCLEOTIDE SEQUENCE [LARGE SCALE GENOMIC DNA]</scope>
    <source>
        <tissue evidence="4">Leaf</tissue>
    </source>
</reference>
<evidence type="ECO:0000259" key="3">
    <source>
        <dbReference type="PROSITE" id="PS50144"/>
    </source>
</evidence>
<dbReference type="SMART" id="SM00061">
    <property type="entry name" value="MATH"/>
    <property type="match status" value="1"/>
</dbReference>
<name>A0ABD1C968_CARAN</name>
<dbReference type="PANTHER" id="PTHR46236:SF11">
    <property type="entry name" value="TRAF-LIKE SUPERFAMILY PROTEIN"/>
    <property type="match status" value="1"/>
</dbReference>
<dbReference type="SUPFAM" id="SSF49599">
    <property type="entry name" value="TRAF domain-like"/>
    <property type="match status" value="1"/>
</dbReference>
<dbReference type="Pfam" id="PF22486">
    <property type="entry name" value="MATH_2"/>
    <property type="match status" value="1"/>
</dbReference>
<gene>
    <name evidence="4" type="ORF">V5N11_028155</name>
</gene>
<evidence type="ECO:0000256" key="1">
    <source>
        <dbReference type="ARBA" id="ARBA00023054"/>
    </source>
</evidence>
<keyword evidence="1 2" id="KW-0175">Coiled coil</keyword>
<feature type="coiled-coil region" evidence="2">
    <location>
        <begin position="272"/>
        <end position="299"/>
    </location>
</feature>
<feature type="domain" description="MATH" evidence="3">
    <location>
        <begin position="6"/>
        <end position="132"/>
    </location>
</feature>
<sequence>MRNQVDNKFTWVIKNLSSLRSKTICSDQFVIGGCRWYLMAYPNGTKFNDCLSLYLVVAKARSLSSGWRRYAKFSLTIVNQHSAKFSQSREGKKWFDQKIPGSGFVSMLPLTRLHANTDGFLVNGEVKIVAEVIVLEVIGKLDEATSSSKKLKLNDDGEGSSGLHEENIDVNGFQVLPSQVELVRRIFERHPESAVEFRAKNQHLRTACMNVLLSLIETLCTSPQELSNEDLAEADNALAHVKSSGFKVDWLETKLDQVKKKKEKEQYGETRMQELKEELKDFKQKCLDLEALLEKEKLELLAARSPLSLDDVV</sequence>